<dbReference type="PROSITE" id="PS00893">
    <property type="entry name" value="NUDIX_BOX"/>
    <property type="match status" value="1"/>
</dbReference>
<dbReference type="Pfam" id="PF00293">
    <property type="entry name" value="NUDIX"/>
    <property type="match status" value="1"/>
</dbReference>
<keyword evidence="6 11" id="KW-0378">Hydrolase</keyword>
<dbReference type="SUPFAM" id="SSF55811">
    <property type="entry name" value="Nudix"/>
    <property type="match status" value="2"/>
</dbReference>
<evidence type="ECO:0000256" key="4">
    <source>
        <dbReference type="ARBA" id="ARBA00012381"/>
    </source>
</evidence>
<dbReference type="GO" id="GO:0005829">
    <property type="term" value="C:cytosol"/>
    <property type="evidence" value="ECO:0007669"/>
    <property type="project" value="TreeGrafter"/>
</dbReference>
<gene>
    <name evidence="11" type="primary">nudC</name>
    <name evidence="11" type="ORF">FLL45_20965</name>
</gene>
<evidence type="ECO:0000256" key="2">
    <source>
        <dbReference type="ARBA" id="ARBA00001947"/>
    </source>
</evidence>
<evidence type="ECO:0000256" key="3">
    <source>
        <dbReference type="ARBA" id="ARBA00009595"/>
    </source>
</evidence>
<evidence type="ECO:0000256" key="1">
    <source>
        <dbReference type="ARBA" id="ARBA00001946"/>
    </source>
</evidence>
<dbReference type="GO" id="GO:0019677">
    <property type="term" value="P:NAD+ catabolic process"/>
    <property type="evidence" value="ECO:0007669"/>
    <property type="project" value="TreeGrafter"/>
</dbReference>
<organism evidence="11 12">
    <name type="scientific">Aliikangiella marina</name>
    <dbReference type="NCBI Taxonomy" id="1712262"/>
    <lineage>
        <taxon>Bacteria</taxon>
        <taxon>Pseudomonadati</taxon>
        <taxon>Pseudomonadota</taxon>
        <taxon>Gammaproteobacteria</taxon>
        <taxon>Oceanospirillales</taxon>
        <taxon>Pleioneaceae</taxon>
        <taxon>Aliikangiella</taxon>
    </lineage>
</organism>
<comment type="cofactor">
    <cofactor evidence="1">
        <name>Mg(2+)</name>
        <dbReference type="ChEBI" id="CHEBI:18420"/>
    </cofactor>
</comment>
<dbReference type="PANTHER" id="PTHR42904:SF6">
    <property type="entry name" value="NAD-CAPPED RNA HYDROLASE NUDT12"/>
    <property type="match status" value="1"/>
</dbReference>
<proteinExistence type="inferred from homology"/>
<dbReference type="InterPro" id="IPR000086">
    <property type="entry name" value="NUDIX_hydrolase_dom"/>
</dbReference>
<dbReference type="InterPro" id="IPR020084">
    <property type="entry name" value="NUDIX_hydrolase_CS"/>
</dbReference>
<evidence type="ECO:0000256" key="7">
    <source>
        <dbReference type="ARBA" id="ARBA00022842"/>
    </source>
</evidence>
<dbReference type="PROSITE" id="PS51462">
    <property type="entry name" value="NUDIX"/>
    <property type="match status" value="1"/>
</dbReference>
<dbReference type="Proteomes" id="UP000317839">
    <property type="component" value="Unassembled WGS sequence"/>
</dbReference>
<dbReference type="GO" id="GO:0110153">
    <property type="term" value="F:RNA NAD-cap (NMN-forming) hydrolase activity"/>
    <property type="evidence" value="ECO:0007669"/>
    <property type="project" value="RHEA"/>
</dbReference>
<dbReference type="PANTHER" id="PTHR42904">
    <property type="entry name" value="NUDIX HYDROLASE, NUDC SUBFAMILY"/>
    <property type="match status" value="1"/>
</dbReference>
<evidence type="ECO:0000256" key="5">
    <source>
        <dbReference type="ARBA" id="ARBA00022723"/>
    </source>
</evidence>
<sequence>MRIFPPIDRQAQIRENSAEIASLYETTDSLVILWHQGKVLIENNDLKYYSPKSLIQTGAALSEPLYLGQLDEQHIFVQALEQLDAHFSAMEMANLRKVGLYLDDQKLGLLFYAQGLLNWHQTHGYCANCGTQTVLVSAGHSRKCPNETCGKSHFPRIEPAVIFSVINNEEAESKILLARQASWDENRYSVLAGFVESGETLENAVEREAYEEVGIQVSEVNYVASQPWPFPSSLMLGFESISEEYDIQLNDDEIEKAIWVSAAELTEHIAAKTIKLPFSVSISWHLIDRWYRDQTGQSLKSLK</sequence>
<comment type="cofactor">
    <cofactor evidence="2">
        <name>Zn(2+)</name>
        <dbReference type="ChEBI" id="CHEBI:29105"/>
    </cofactor>
</comment>
<dbReference type="GO" id="GO:0006742">
    <property type="term" value="P:NADP+ catabolic process"/>
    <property type="evidence" value="ECO:0007669"/>
    <property type="project" value="TreeGrafter"/>
</dbReference>
<dbReference type="NCBIfam" id="NF001299">
    <property type="entry name" value="PRK00241.1"/>
    <property type="match status" value="1"/>
</dbReference>
<dbReference type="OrthoDB" id="9791656at2"/>
<accession>A0A545T326</accession>
<dbReference type="InterPro" id="IPR050241">
    <property type="entry name" value="NAD-cap_RNA_hydrolase_NudC"/>
</dbReference>
<dbReference type="EC" id="3.6.1.22" evidence="4"/>
<dbReference type="RefSeq" id="WP_142944023.1">
    <property type="nucleotide sequence ID" value="NZ_VIKR01000006.1"/>
</dbReference>
<dbReference type="InterPro" id="IPR015375">
    <property type="entry name" value="NADH_PPase-like_N"/>
</dbReference>
<keyword evidence="5" id="KW-0479">Metal-binding</keyword>
<evidence type="ECO:0000313" key="12">
    <source>
        <dbReference type="Proteomes" id="UP000317839"/>
    </source>
</evidence>
<dbReference type="InterPro" id="IPR049734">
    <property type="entry name" value="NudC-like_C"/>
</dbReference>
<feature type="domain" description="Nudix hydrolase" evidence="10">
    <location>
        <begin position="155"/>
        <end position="286"/>
    </location>
</feature>
<keyword evidence="12" id="KW-1185">Reference proteome</keyword>
<evidence type="ECO:0000256" key="6">
    <source>
        <dbReference type="ARBA" id="ARBA00022801"/>
    </source>
</evidence>
<evidence type="ECO:0000256" key="8">
    <source>
        <dbReference type="ARBA" id="ARBA00023027"/>
    </source>
</evidence>
<dbReference type="InterPro" id="IPR015376">
    <property type="entry name" value="Znr_NADH_PPase"/>
</dbReference>
<keyword evidence="8" id="KW-0520">NAD</keyword>
<dbReference type="InterPro" id="IPR015797">
    <property type="entry name" value="NUDIX_hydrolase-like_dom_sf"/>
</dbReference>
<dbReference type="Pfam" id="PF09297">
    <property type="entry name" value="Zn_ribbon_NUD"/>
    <property type="match status" value="1"/>
</dbReference>
<dbReference type="Gene3D" id="3.90.79.10">
    <property type="entry name" value="Nucleoside Triphosphate Pyrophosphohydrolase"/>
    <property type="match status" value="1"/>
</dbReference>
<comment type="similarity">
    <text evidence="3">Belongs to the Nudix hydrolase family. NudC subfamily.</text>
</comment>
<dbReference type="GO" id="GO:0046872">
    <property type="term" value="F:metal ion binding"/>
    <property type="evidence" value="ECO:0007669"/>
    <property type="project" value="UniProtKB-KW"/>
</dbReference>
<dbReference type="GO" id="GO:0035529">
    <property type="term" value="F:NADH pyrophosphatase activity"/>
    <property type="evidence" value="ECO:0007669"/>
    <property type="project" value="TreeGrafter"/>
</dbReference>
<dbReference type="Pfam" id="PF09296">
    <property type="entry name" value="NUDIX-like"/>
    <property type="match status" value="1"/>
</dbReference>
<evidence type="ECO:0000256" key="9">
    <source>
        <dbReference type="ARBA" id="ARBA00023679"/>
    </source>
</evidence>
<dbReference type="CDD" id="cd03429">
    <property type="entry name" value="NUDIX_NADH_pyrophosphatase_Nudt13"/>
    <property type="match status" value="1"/>
</dbReference>
<dbReference type="Gene3D" id="3.90.79.20">
    <property type="match status" value="1"/>
</dbReference>
<comment type="catalytic activity">
    <reaction evidence="9">
        <text>a 5'-end NAD(+)-phospho-ribonucleoside in mRNA + H2O = a 5'-end phospho-adenosine-phospho-ribonucleoside in mRNA + beta-nicotinamide D-ribonucleotide + 2 H(+)</text>
        <dbReference type="Rhea" id="RHEA:60876"/>
        <dbReference type="Rhea" id="RHEA-COMP:15698"/>
        <dbReference type="Rhea" id="RHEA-COMP:15719"/>
        <dbReference type="ChEBI" id="CHEBI:14649"/>
        <dbReference type="ChEBI" id="CHEBI:15377"/>
        <dbReference type="ChEBI" id="CHEBI:15378"/>
        <dbReference type="ChEBI" id="CHEBI:144029"/>
        <dbReference type="ChEBI" id="CHEBI:144051"/>
    </reaction>
    <physiologicalReaction direction="left-to-right" evidence="9">
        <dbReference type="Rhea" id="RHEA:60877"/>
    </physiologicalReaction>
</comment>
<protein>
    <recommendedName>
        <fullName evidence="4">NAD(+) diphosphatase</fullName>
        <ecNumber evidence="4">3.6.1.22</ecNumber>
    </recommendedName>
</protein>
<comment type="caution">
    <text evidence="11">The sequence shown here is derived from an EMBL/GenBank/DDBJ whole genome shotgun (WGS) entry which is preliminary data.</text>
</comment>
<name>A0A545T326_9GAMM</name>
<evidence type="ECO:0000313" key="11">
    <source>
        <dbReference type="EMBL" id="TQV71624.1"/>
    </source>
</evidence>
<dbReference type="EMBL" id="VIKR01000006">
    <property type="protein sequence ID" value="TQV71624.1"/>
    <property type="molecule type" value="Genomic_DNA"/>
</dbReference>
<evidence type="ECO:0000259" key="10">
    <source>
        <dbReference type="PROSITE" id="PS51462"/>
    </source>
</evidence>
<keyword evidence="7" id="KW-0460">Magnesium</keyword>
<dbReference type="AlphaFoldDB" id="A0A545T326"/>
<reference evidence="11 12" key="1">
    <citation type="submission" date="2019-06" db="EMBL/GenBank/DDBJ databases">
        <title>Draft genome of Aliikangiella marina GYP-15.</title>
        <authorList>
            <person name="Wang G."/>
        </authorList>
    </citation>
    <scope>NUCLEOTIDE SEQUENCE [LARGE SCALE GENOMIC DNA]</scope>
    <source>
        <strain evidence="11 12">GYP-15</strain>
    </source>
</reference>